<dbReference type="Proteomes" id="UP001595791">
    <property type="component" value="Unassembled WGS sequence"/>
</dbReference>
<dbReference type="RefSeq" id="WP_378161659.1">
    <property type="nucleotide sequence ID" value="NZ_JBHSBU010000001.1"/>
</dbReference>
<protein>
    <submittedName>
        <fullName evidence="9">DUF421 domain-containing protein</fullName>
    </submittedName>
</protein>
<keyword evidence="10" id="KW-1185">Reference proteome</keyword>
<evidence type="ECO:0000313" key="9">
    <source>
        <dbReference type="EMBL" id="MFC4158700.1"/>
    </source>
</evidence>
<gene>
    <name evidence="9" type="ORF">ACFOW7_04910</name>
</gene>
<dbReference type="EMBL" id="JBHSBU010000001">
    <property type="protein sequence ID" value="MFC4158700.1"/>
    <property type="molecule type" value="Genomic_DNA"/>
</dbReference>
<evidence type="ECO:0000256" key="1">
    <source>
        <dbReference type="ARBA" id="ARBA00004651"/>
    </source>
</evidence>
<sequence>MDWAELFVFTVHPFELIVRGTAMYWFLFVVFRTLFRRDIGAVTVADMLVLMLIADASQNAMAGEYKSISDGCVLVLSIVSWNLLIDWLNYRFPAIRTLLEPRPLPLIVNGRLLHRNMRKEFITLEELKAKLREHGIEDLAEVKSACMESDGEISVIEFDTQDKPTDNSGKPEVVP</sequence>
<dbReference type="PANTHER" id="PTHR34582">
    <property type="entry name" value="UPF0702 TRANSMEMBRANE PROTEIN YCAP"/>
    <property type="match status" value="1"/>
</dbReference>
<keyword evidence="4 7" id="KW-0812">Transmembrane</keyword>
<comment type="caution">
    <text evidence="9">The sequence shown here is derived from an EMBL/GenBank/DDBJ whole genome shotgun (WGS) entry which is preliminary data.</text>
</comment>
<proteinExistence type="inferred from homology"/>
<name>A0ABV8MN44_9NEIS</name>
<keyword evidence="5 7" id="KW-1133">Transmembrane helix</keyword>
<dbReference type="Pfam" id="PF04239">
    <property type="entry name" value="DUF421"/>
    <property type="match status" value="1"/>
</dbReference>
<evidence type="ECO:0000256" key="2">
    <source>
        <dbReference type="ARBA" id="ARBA00006448"/>
    </source>
</evidence>
<feature type="transmembrane region" description="Helical" evidence="7">
    <location>
        <begin position="6"/>
        <end position="27"/>
    </location>
</feature>
<evidence type="ECO:0000256" key="3">
    <source>
        <dbReference type="ARBA" id="ARBA00022475"/>
    </source>
</evidence>
<evidence type="ECO:0000259" key="8">
    <source>
        <dbReference type="Pfam" id="PF04239"/>
    </source>
</evidence>
<keyword evidence="3" id="KW-1003">Cell membrane</keyword>
<dbReference type="PANTHER" id="PTHR34582:SF6">
    <property type="entry name" value="UPF0702 TRANSMEMBRANE PROTEIN YCAP"/>
    <property type="match status" value="1"/>
</dbReference>
<evidence type="ECO:0000256" key="6">
    <source>
        <dbReference type="ARBA" id="ARBA00023136"/>
    </source>
</evidence>
<organism evidence="9 10">
    <name type="scientific">Chitinimonas lacunae</name>
    <dbReference type="NCBI Taxonomy" id="1963018"/>
    <lineage>
        <taxon>Bacteria</taxon>
        <taxon>Pseudomonadati</taxon>
        <taxon>Pseudomonadota</taxon>
        <taxon>Betaproteobacteria</taxon>
        <taxon>Neisseriales</taxon>
        <taxon>Chitinibacteraceae</taxon>
        <taxon>Chitinimonas</taxon>
    </lineage>
</organism>
<feature type="domain" description="YetF C-terminal" evidence="8">
    <location>
        <begin position="92"/>
        <end position="160"/>
    </location>
</feature>
<dbReference type="InterPro" id="IPR023090">
    <property type="entry name" value="UPF0702_alpha/beta_dom_sf"/>
</dbReference>
<comment type="similarity">
    <text evidence="2">Belongs to the UPF0702 family.</text>
</comment>
<dbReference type="Gene3D" id="3.30.240.20">
    <property type="entry name" value="bsu07140 like domains"/>
    <property type="match status" value="1"/>
</dbReference>
<dbReference type="InterPro" id="IPR007353">
    <property type="entry name" value="DUF421"/>
</dbReference>
<keyword evidence="6 7" id="KW-0472">Membrane</keyword>
<evidence type="ECO:0000256" key="5">
    <source>
        <dbReference type="ARBA" id="ARBA00022989"/>
    </source>
</evidence>
<accession>A0ABV8MN44</accession>
<evidence type="ECO:0000313" key="10">
    <source>
        <dbReference type="Proteomes" id="UP001595791"/>
    </source>
</evidence>
<reference evidence="10" key="1">
    <citation type="journal article" date="2019" name="Int. J. Syst. Evol. Microbiol.">
        <title>The Global Catalogue of Microorganisms (GCM) 10K type strain sequencing project: providing services to taxonomists for standard genome sequencing and annotation.</title>
        <authorList>
            <consortium name="The Broad Institute Genomics Platform"/>
            <consortium name="The Broad Institute Genome Sequencing Center for Infectious Disease"/>
            <person name="Wu L."/>
            <person name="Ma J."/>
        </authorList>
    </citation>
    <scope>NUCLEOTIDE SEQUENCE [LARGE SCALE GENOMIC DNA]</scope>
    <source>
        <strain evidence="10">LMG 29894</strain>
    </source>
</reference>
<evidence type="ECO:0000256" key="7">
    <source>
        <dbReference type="SAM" id="Phobius"/>
    </source>
</evidence>
<evidence type="ECO:0000256" key="4">
    <source>
        <dbReference type="ARBA" id="ARBA00022692"/>
    </source>
</evidence>
<comment type="subcellular location">
    <subcellularLocation>
        <location evidence="1">Cell membrane</location>
        <topology evidence="1">Multi-pass membrane protein</topology>
    </subcellularLocation>
</comment>